<comment type="caution">
    <text evidence="1">The sequence shown here is derived from an EMBL/GenBank/DDBJ whole genome shotgun (WGS) entry which is preliminary data.</text>
</comment>
<dbReference type="AlphaFoldDB" id="A0A2T0UKE6"/>
<dbReference type="OrthoDB" id="5192884at2"/>
<name>A0A2T0UKE6_9ACTN</name>
<proteinExistence type="predicted"/>
<reference evidence="1 2" key="1">
    <citation type="submission" date="2018-03" db="EMBL/GenBank/DDBJ databases">
        <title>Genomic Encyclopedia of Type Strains, Phase III (KMG-III): the genomes of soil and plant-associated and newly described type strains.</title>
        <authorList>
            <person name="Whitman W."/>
        </authorList>
    </citation>
    <scope>NUCLEOTIDE SEQUENCE [LARGE SCALE GENOMIC DNA]</scope>
    <source>
        <strain evidence="1 2">CGMCC 4.7067</strain>
    </source>
</reference>
<protein>
    <submittedName>
        <fullName evidence="1">Uncharacterized protein</fullName>
    </submittedName>
</protein>
<dbReference type="EMBL" id="PVTJ01000005">
    <property type="protein sequence ID" value="PRY58356.1"/>
    <property type="molecule type" value="Genomic_DNA"/>
</dbReference>
<evidence type="ECO:0000313" key="1">
    <source>
        <dbReference type="EMBL" id="PRY58356.1"/>
    </source>
</evidence>
<gene>
    <name evidence="1" type="ORF">B0I28_10569</name>
</gene>
<organism evidence="1 2">
    <name type="scientific">Glycomyces artemisiae</name>
    <dbReference type="NCBI Taxonomy" id="1076443"/>
    <lineage>
        <taxon>Bacteria</taxon>
        <taxon>Bacillati</taxon>
        <taxon>Actinomycetota</taxon>
        <taxon>Actinomycetes</taxon>
        <taxon>Glycomycetales</taxon>
        <taxon>Glycomycetaceae</taxon>
        <taxon>Glycomyces</taxon>
    </lineage>
</organism>
<sequence length="176" mass="20111">MAVASGLAENAPLVGRARDARTPDRTHDGWRLIALVRRLIRDEDFDPKDFVIVGSGRLVPTQHRSRISDVDLVARGRTWNRANELVELGRGYKEYAKFSGALVVRLYEGLVEVCDHWFMDGAETDVLIESAEILDGLPYMRLDDLEAYKRQLDRPKDRRDLAVLSRTFQRSVLGTW</sequence>
<dbReference type="Proteomes" id="UP000238176">
    <property type="component" value="Unassembled WGS sequence"/>
</dbReference>
<keyword evidence="2" id="KW-1185">Reference proteome</keyword>
<evidence type="ECO:0000313" key="2">
    <source>
        <dbReference type="Proteomes" id="UP000238176"/>
    </source>
</evidence>
<dbReference type="RefSeq" id="WP_106364444.1">
    <property type="nucleotide sequence ID" value="NZ_PVTJ01000005.1"/>
</dbReference>
<accession>A0A2T0UKE6</accession>